<name>A0A8J3LQB1_9ACTN</name>
<proteinExistence type="inferred from homology"/>
<organism evidence="3 4">
    <name type="scientific">Catellatospora methionotrophica</name>
    <dbReference type="NCBI Taxonomy" id="121620"/>
    <lineage>
        <taxon>Bacteria</taxon>
        <taxon>Bacillati</taxon>
        <taxon>Actinomycetota</taxon>
        <taxon>Actinomycetes</taxon>
        <taxon>Micromonosporales</taxon>
        <taxon>Micromonosporaceae</taxon>
        <taxon>Catellatospora</taxon>
    </lineage>
</organism>
<keyword evidence="3" id="KW-0378">Hydrolase</keyword>
<dbReference type="AlphaFoldDB" id="A0A8J3LQB1"/>
<evidence type="ECO:0000313" key="3">
    <source>
        <dbReference type="EMBL" id="GIG18835.1"/>
    </source>
</evidence>
<protein>
    <submittedName>
        <fullName evidence="3">NUDIX hydrolase</fullName>
    </submittedName>
</protein>
<dbReference type="Pfam" id="PF00293">
    <property type="entry name" value="NUDIX"/>
    <property type="match status" value="1"/>
</dbReference>
<evidence type="ECO:0000259" key="2">
    <source>
        <dbReference type="PROSITE" id="PS51462"/>
    </source>
</evidence>
<accession>A0A8J3LQB1</accession>
<evidence type="ECO:0000256" key="1">
    <source>
        <dbReference type="ARBA" id="ARBA00005582"/>
    </source>
</evidence>
<gene>
    <name evidence="3" type="ORF">Cme02nite_71670</name>
</gene>
<dbReference type="InterPro" id="IPR015797">
    <property type="entry name" value="NUDIX_hydrolase-like_dom_sf"/>
</dbReference>
<feature type="domain" description="Nudix hydrolase" evidence="2">
    <location>
        <begin position="46"/>
        <end position="177"/>
    </location>
</feature>
<dbReference type="SUPFAM" id="SSF55811">
    <property type="entry name" value="Nudix"/>
    <property type="match status" value="1"/>
</dbReference>
<dbReference type="PROSITE" id="PS51462">
    <property type="entry name" value="NUDIX"/>
    <property type="match status" value="1"/>
</dbReference>
<dbReference type="InterPro" id="IPR000086">
    <property type="entry name" value="NUDIX_hydrolase_dom"/>
</dbReference>
<evidence type="ECO:0000313" key="4">
    <source>
        <dbReference type="Proteomes" id="UP000660339"/>
    </source>
</evidence>
<reference evidence="3" key="1">
    <citation type="submission" date="2021-01" db="EMBL/GenBank/DDBJ databases">
        <title>Whole genome shotgun sequence of Catellatospora methionotrophica NBRC 14553.</title>
        <authorList>
            <person name="Komaki H."/>
            <person name="Tamura T."/>
        </authorList>
    </citation>
    <scope>NUCLEOTIDE SEQUENCE</scope>
    <source>
        <strain evidence="3">NBRC 14553</strain>
    </source>
</reference>
<dbReference type="Proteomes" id="UP000660339">
    <property type="component" value="Unassembled WGS sequence"/>
</dbReference>
<dbReference type="Gene3D" id="3.90.79.10">
    <property type="entry name" value="Nucleoside Triphosphate Pyrophosphohydrolase"/>
    <property type="match status" value="1"/>
</dbReference>
<sequence length="180" mass="19223">MTQTLHADAVRLLTGWQPPADAEADLAQTLTLLEHGPEVMAKPHPDGHVTASAVIVSHDRSRILLCLHGRHDIWCQLGGHLEPEDGDLAAAALREATEESGIAGLVVDPVPVDVDVHHVNCAGEPNRHYDVIFLVYAPADAVAQVSEESHELGWFAPDALPSPLGADTARVVRNAMARLG</sequence>
<comment type="similarity">
    <text evidence="1">Belongs to the Nudix hydrolase family.</text>
</comment>
<dbReference type="GO" id="GO:0016787">
    <property type="term" value="F:hydrolase activity"/>
    <property type="evidence" value="ECO:0007669"/>
    <property type="project" value="UniProtKB-KW"/>
</dbReference>
<comment type="caution">
    <text evidence="3">The sequence shown here is derived from an EMBL/GenBank/DDBJ whole genome shotgun (WGS) entry which is preliminary data.</text>
</comment>
<dbReference type="PANTHER" id="PTHR43736">
    <property type="entry name" value="ADP-RIBOSE PYROPHOSPHATASE"/>
    <property type="match status" value="1"/>
</dbReference>
<dbReference type="CDD" id="cd03674">
    <property type="entry name" value="NUDIX_Hydrolase"/>
    <property type="match status" value="1"/>
</dbReference>
<keyword evidence="4" id="KW-1185">Reference proteome</keyword>
<dbReference type="PANTHER" id="PTHR43736:SF1">
    <property type="entry name" value="DIHYDRONEOPTERIN TRIPHOSPHATE DIPHOSPHATASE"/>
    <property type="match status" value="1"/>
</dbReference>
<dbReference type="RefSeq" id="WP_166384218.1">
    <property type="nucleotide sequence ID" value="NZ_BAAATT010000025.1"/>
</dbReference>
<dbReference type="EMBL" id="BONJ01000044">
    <property type="protein sequence ID" value="GIG18835.1"/>
    <property type="molecule type" value="Genomic_DNA"/>
</dbReference>